<keyword evidence="1" id="KW-0812">Transmembrane</keyword>
<proteinExistence type="predicted"/>
<gene>
    <name evidence="2" type="ORF">CPARA_2gp206</name>
</gene>
<geneLocation type="nucleomorph" evidence="2"/>
<dbReference type="Proteomes" id="UP000243423">
    <property type="component" value="Nucleomorph 2"/>
</dbReference>
<sequence length="70" mass="7708">MTSFLCNLDPGLSTSFITCVIPALYPINAVICVFSKVFSAGKDFITPFFFLHRFLGKKPNEPCLGASNFL</sequence>
<keyword evidence="1" id="KW-1133">Transmembrane helix</keyword>
<evidence type="ECO:0000313" key="3">
    <source>
        <dbReference type="Proteomes" id="UP000243423"/>
    </source>
</evidence>
<dbReference type="EMBL" id="CP002173">
    <property type="protein sequence ID" value="AEA38864.1"/>
    <property type="molecule type" value="Genomic_DNA"/>
</dbReference>
<keyword evidence="1" id="KW-0472">Membrane</keyword>
<organism evidence="2 3">
    <name type="scientific">Cryptomonas paramaecium</name>
    <dbReference type="NCBI Taxonomy" id="2898"/>
    <lineage>
        <taxon>Eukaryota</taxon>
        <taxon>Cryptophyceae</taxon>
        <taxon>Cryptomonadales</taxon>
        <taxon>Cryptomonadaceae</taxon>
        <taxon>Cryptomonas</taxon>
    </lineage>
</organism>
<protein>
    <submittedName>
        <fullName evidence="2">Uncharacterized protein</fullName>
    </submittedName>
</protein>
<feature type="transmembrane region" description="Helical" evidence="1">
    <location>
        <begin position="12"/>
        <end position="34"/>
    </location>
</feature>
<evidence type="ECO:0000313" key="2">
    <source>
        <dbReference type="EMBL" id="AEA38864.1"/>
    </source>
</evidence>
<evidence type="ECO:0000256" key="1">
    <source>
        <dbReference type="SAM" id="Phobius"/>
    </source>
</evidence>
<name>F2HHR8_9CRYP</name>
<accession>F2HHR8</accession>
<dbReference type="AlphaFoldDB" id="F2HHR8"/>
<dbReference type="RefSeq" id="XP_003239762.1">
    <property type="nucleotide sequence ID" value="XM_003239714.1"/>
</dbReference>
<keyword evidence="2" id="KW-0542">Nucleomorph</keyword>
<dbReference type="GeneID" id="10447269"/>
<reference evidence="2 3" key="1">
    <citation type="journal article" date="2011" name="Genome Biol. Evol.">
        <title>Complete nucleomorph genome sequence of the nonphotosynthetic alga Cryptomonas paramecium reveals a core nucleomorph gene set.</title>
        <authorList>
            <person name="Tanifuji G."/>
            <person name="Onodera N.T."/>
            <person name="Wheeler T.J."/>
            <person name="Dlutek M."/>
            <person name="Donaher N."/>
            <person name="Archibald J.M."/>
        </authorList>
    </citation>
    <scope>NUCLEOTIDE SEQUENCE [LARGE SCALE GENOMIC DNA]</scope>
    <source>
        <strain evidence="2 3">CCAP977/2A</strain>
    </source>
</reference>